<evidence type="ECO:0000256" key="3">
    <source>
        <dbReference type="SAM" id="Coils"/>
    </source>
</evidence>
<evidence type="ECO:0000259" key="4">
    <source>
        <dbReference type="SMART" id="SM00382"/>
    </source>
</evidence>
<dbReference type="PANTHER" id="PTHR32046">
    <property type="entry name" value="G DOMAIN-CONTAINING PROTEIN"/>
    <property type="match status" value="1"/>
</dbReference>
<sequence length="798" mass="92095">MAEVEHSKPDRTLEKSILKTWKGKSTKILNQCSNKLDMYTFPAEKISVSHYQKVTKENLKNIIMMGETGSGKSTLINAFINYAAGIEMEDPLRFKLVNHENESLTREISGYLIEDTFLEYPIMIWDTPEFGDGDEKIKQQIDDLFNIDEFHAICFVINPSVDRLTDTQKIIIDSIQQLFKRKAEMNTYVLARFGDEDCPKDISQSMKSKFPFDENCFFAFNNADLFKSKSERSSAAKQYWDITINSIIRFHNTLAHQLPFRITTETRKAIVKLFRITPDRNIIEKPKRTIFDEFVNKSTKIVKECIRGLDIYAFPAKKTSISEYKQSSSKNLRKIIIMGETGTGKSTLLNAFVNYAAGVEMDDPLRFKLVIDEVDSAGDQSISQTTDISGYLIEDTLLGYDIQIWDTPGFGNTQGIERDEMIKEQINELLKIEDECHAVCFVVKDNVNRLTDIQKYIIDRVLLFFGKEAKENIYLLATFGDGNRPEMLSALEKSNFPFDENRWFAFNNKDLFKNPSQRTECTKMYWEYTIDSIGKFFRDVDHQHAFSLTTTKAVIGDREKLKMNINAITSELDEALEIKKNSKENLMKLKAVKSKVENMEQFKKKVTAHTKVPVPTKNITTFCRKCTHTCHENCSIPNNSDKAGCWAMTDGYCRICPKGCKWDWHSNEPIIYKDEIVESEEFVKDDDKQLFDDATKELSICDKERVELERETAKAQENINKLLRQIKDQIQSLKNTAIQNYSLDMYKYFTTISEAEAKRGNQQKAIQYEKIAKQEQIQLQSESLTAESMMELAPSKIL</sequence>
<protein>
    <recommendedName>
        <fullName evidence="4">AAA+ ATPase domain-containing protein</fullName>
    </recommendedName>
</protein>
<dbReference type="InterPro" id="IPR025662">
    <property type="entry name" value="Sigma_54_int_dom_ATP-bd_1"/>
</dbReference>
<dbReference type="SUPFAM" id="SSF52540">
    <property type="entry name" value="P-loop containing nucleoside triphosphate hydrolases"/>
    <property type="match status" value="2"/>
</dbReference>
<keyword evidence="2" id="KW-0547">Nucleotide-binding</keyword>
<gene>
    <name evidence="5" type="ORF">LOD99_1373</name>
</gene>
<evidence type="ECO:0000313" key="6">
    <source>
        <dbReference type="Proteomes" id="UP001165289"/>
    </source>
</evidence>
<proteinExistence type="inferred from homology"/>
<feature type="domain" description="AAA+ ATPase" evidence="4">
    <location>
        <begin position="58"/>
        <end position="199"/>
    </location>
</feature>
<dbReference type="Pfam" id="PF01926">
    <property type="entry name" value="MMR_HSR1"/>
    <property type="match status" value="1"/>
</dbReference>
<dbReference type="Pfam" id="PF04548">
    <property type="entry name" value="AIG1"/>
    <property type="match status" value="1"/>
</dbReference>
<dbReference type="InterPro" id="IPR027417">
    <property type="entry name" value="P-loop_NTPase"/>
</dbReference>
<dbReference type="AlphaFoldDB" id="A0AAV7K5Z3"/>
<organism evidence="5 6">
    <name type="scientific">Oopsacas minuta</name>
    <dbReference type="NCBI Taxonomy" id="111878"/>
    <lineage>
        <taxon>Eukaryota</taxon>
        <taxon>Metazoa</taxon>
        <taxon>Porifera</taxon>
        <taxon>Hexactinellida</taxon>
        <taxon>Hexasterophora</taxon>
        <taxon>Lyssacinosida</taxon>
        <taxon>Leucopsacidae</taxon>
        <taxon>Oopsacas</taxon>
    </lineage>
</organism>
<feature type="coiled-coil region" evidence="3">
    <location>
        <begin position="691"/>
        <end position="736"/>
    </location>
</feature>
<dbReference type="Proteomes" id="UP001165289">
    <property type="component" value="Unassembled WGS sequence"/>
</dbReference>
<dbReference type="InterPro" id="IPR006703">
    <property type="entry name" value="G_AIG1"/>
</dbReference>
<name>A0AAV7K5Z3_9METZ</name>
<dbReference type="EMBL" id="JAKMXF010000144">
    <property type="protein sequence ID" value="KAI6656578.1"/>
    <property type="molecule type" value="Genomic_DNA"/>
</dbReference>
<feature type="domain" description="AAA+ ATPase" evidence="4">
    <location>
        <begin position="331"/>
        <end position="582"/>
    </location>
</feature>
<dbReference type="InterPro" id="IPR003593">
    <property type="entry name" value="AAA+_ATPase"/>
</dbReference>
<dbReference type="GO" id="GO:0005525">
    <property type="term" value="F:GTP binding"/>
    <property type="evidence" value="ECO:0007669"/>
    <property type="project" value="InterPro"/>
</dbReference>
<comment type="similarity">
    <text evidence="1">Belongs to the TRAFAC class TrmE-Era-EngA-EngB-Septin-like GTPase superfamily. AIG1/Toc34/Toc159-like paraseptin GTPase family. IAN subfamily.</text>
</comment>
<evidence type="ECO:0000313" key="5">
    <source>
        <dbReference type="EMBL" id="KAI6656578.1"/>
    </source>
</evidence>
<evidence type="ECO:0000256" key="1">
    <source>
        <dbReference type="ARBA" id="ARBA00008535"/>
    </source>
</evidence>
<dbReference type="CDD" id="cd00882">
    <property type="entry name" value="Ras_like_GTPase"/>
    <property type="match status" value="2"/>
</dbReference>
<dbReference type="SMART" id="SM00382">
    <property type="entry name" value="AAA"/>
    <property type="match status" value="2"/>
</dbReference>
<comment type="caution">
    <text evidence="5">The sequence shown here is derived from an EMBL/GenBank/DDBJ whole genome shotgun (WGS) entry which is preliminary data.</text>
</comment>
<keyword evidence="6" id="KW-1185">Reference proteome</keyword>
<dbReference type="PANTHER" id="PTHR32046:SF14">
    <property type="match status" value="1"/>
</dbReference>
<dbReference type="InterPro" id="IPR006073">
    <property type="entry name" value="GTP-bd"/>
</dbReference>
<evidence type="ECO:0000256" key="2">
    <source>
        <dbReference type="ARBA" id="ARBA00022741"/>
    </source>
</evidence>
<dbReference type="Gene3D" id="3.40.50.300">
    <property type="entry name" value="P-loop containing nucleotide triphosphate hydrolases"/>
    <property type="match status" value="2"/>
</dbReference>
<keyword evidence="3" id="KW-0175">Coiled coil</keyword>
<feature type="coiled-coil region" evidence="3">
    <location>
        <begin position="558"/>
        <end position="599"/>
    </location>
</feature>
<dbReference type="PROSITE" id="PS00675">
    <property type="entry name" value="SIGMA54_INTERACT_1"/>
    <property type="match status" value="2"/>
</dbReference>
<reference evidence="5 6" key="1">
    <citation type="journal article" date="2023" name="BMC Biol.">
        <title>The compact genome of the sponge Oopsacas minuta (Hexactinellida) is lacking key metazoan core genes.</title>
        <authorList>
            <person name="Santini S."/>
            <person name="Schenkelaars Q."/>
            <person name="Jourda C."/>
            <person name="Duchesne M."/>
            <person name="Belahbib H."/>
            <person name="Rocher C."/>
            <person name="Selva M."/>
            <person name="Riesgo A."/>
            <person name="Vervoort M."/>
            <person name="Leys S.P."/>
            <person name="Kodjabachian L."/>
            <person name="Le Bivic A."/>
            <person name="Borchiellini C."/>
            <person name="Claverie J.M."/>
            <person name="Renard E."/>
        </authorList>
    </citation>
    <scope>NUCLEOTIDE SEQUENCE [LARGE SCALE GENOMIC DNA]</scope>
    <source>
        <strain evidence="5">SPO-2</strain>
    </source>
</reference>
<accession>A0AAV7K5Z3</accession>